<dbReference type="Pfam" id="PF07568">
    <property type="entry name" value="HisKA_2"/>
    <property type="match status" value="1"/>
</dbReference>
<evidence type="ECO:0000256" key="1">
    <source>
        <dbReference type="ARBA" id="ARBA00000085"/>
    </source>
</evidence>
<dbReference type="InterPro" id="IPR003594">
    <property type="entry name" value="HATPase_dom"/>
</dbReference>
<dbReference type="Gene3D" id="3.30.450.20">
    <property type="entry name" value="PAS domain"/>
    <property type="match status" value="1"/>
</dbReference>
<dbReference type="Gene3D" id="1.25.40.10">
    <property type="entry name" value="Tetratricopeptide repeat domain"/>
    <property type="match status" value="2"/>
</dbReference>
<keyword evidence="6 10" id="KW-0418">Kinase</keyword>
<feature type="domain" description="Histidine kinase" evidence="9">
    <location>
        <begin position="394"/>
        <end position="581"/>
    </location>
</feature>
<evidence type="ECO:0000256" key="2">
    <source>
        <dbReference type="ARBA" id="ARBA00012438"/>
    </source>
</evidence>
<keyword evidence="8" id="KW-0812">Transmembrane</keyword>
<dbReference type="InterPro" id="IPR005467">
    <property type="entry name" value="His_kinase_dom"/>
</dbReference>
<comment type="catalytic activity">
    <reaction evidence="1">
        <text>ATP + protein L-histidine = ADP + protein N-phospho-L-histidine.</text>
        <dbReference type="EC" id="2.7.13.3"/>
    </reaction>
</comment>
<name>A0A7X8SL28_9BACT</name>
<dbReference type="RefSeq" id="WP_168882802.1">
    <property type="nucleotide sequence ID" value="NZ_JABAIL010000003.1"/>
</dbReference>
<dbReference type="GO" id="GO:0005524">
    <property type="term" value="F:ATP binding"/>
    <property type="evidence" value="ECO:0007669"/>
    <property type="project" value="UniProtKB-KW"/>
</dbReference>
<dbReference type="PANTHER" id="PTHR41523:SF8">
    <property type="entry name" value="ETHYLENE RESPONSE SENSOR PROTEIN"/>
    <property type="match status" value="1"/>
</dbReference>
<dbReference type="EC" id="2.7.13.3" evidence="2"/>
<protein>
    <recommendedName>
        <fullName evidence="2">histidine kinase</fullName>
        <ecNumber evidence="2">2.7.13.3</ecNumber>
    </recommendedName>
</protein>
<dbReference type="Gene3D" id="3.30.565.10">
    <property type="entry name" value="Histidine kinase-like ATPase, C-terminal domain"/>
    <property type="match status" value="1"/>
</dbReference>
<keyword evidence="3" id="KW-0597">Phosphoprotein</keyword>
<dbReference type="Proteomes" id="UP000585050">
    <property type="component" value="Unassembled WGS sequence"/>
</dbReference>
<evidence type="ECO:0000313" key="11">
    <source>
        <dbReference type="Proteomes" id="UP000585050"/>
    </source>
</evidence>
<keyword evidence="4" id="KW-0808">Transferase</keyword>
<evidence type="ECO:0000256" key="7">
    <source>
        <dbReference type="ARBA" id="ARBA00022840"/>
    </source>
</evidence>
<dbReference type="SMART" id="SM00387">
    <property type="entry name" value="HATPase_c"/>
    <property type="match status" value="1"/>
</dbReference>
<dbReference type="EMBL" id="JABAIL010000003">
    <property type="protein sequence ID" value="NLR92097.1"/>
    <property type="molecule type" value="Genomic_DNA"/>
</dbReference>
<keyword evidence="8" id="KW-1133">Transmembrane helix</keyword>
<dbReference type="InterPro" id="IPR011990">
    <property type="entry name" value="TPR-like_helical_dom_sf"/>
</dbReference>
<feature type="transmembrane region" description="Helical" evidence="8">
    <location>
        <begin position="341"/>
        <end position="364"/>
    </location>
</feature>
<evidence type="ECO:0000256" key="5">
    <source>
        <dbReference type="ARBA" id="ARBA00022741"/>
    </source>
</evidence>
<dbReference type="InterPro" id="IPR011495">
    <property type="entry name" value="Sig_transdc_His_kin_sub2_dim/P"/>
</dbReference>
<dbReference type="InterPro" id="IPR036890">
    <property type="entry name" value="HATPase_C_sf"/>
</dbReference>
<evidence type="ECO:0000256" key="3">
    <source>
        <dbReference type="ARBA" id="ARBA00022553"/>
    </source>
</evidence>
<dbReference type="PROSITE" id="PS50109">
    <property type="entry name" value="HIS_KIN"/>
    <property type="match status" value="1"/>
</dbReference>
<accession>A0A7X8SL28</accession>
<gene>
    <name evidence="10" type="ORF">HGP29_12800</name>
</gene>
<reference evidence="10 11" key="1">
    <citation type="submission" date="2020-04" db="EMBL/GenBank/DDBJ databases">
        <title>Flammeovirga sp. SR4, a novel species isolated from seawater.</title>
        <authorList>
            <person name="Wang X."/>
        </authorList>
    </citation>
    <scope>NUCLEOTIDE SEQUENCE [LARGE SCALE GENOMIC DNA]</scope>
    <source>
        <strain evidence="10 11">SR4</strain>
    </source>
</reference>
<dbReference type="Pfam" id="PF02518">
    <property type="entry name" value="HATPase_c"/>
    <property type="match status" value="1"/>
</dbReference>
<evidence type="ECO:0000256" key="4">
    <source>
        <dbReference type="ARBA" id="ARBA00022679"/>
    </source>
</evidence>
<keyword evidence="11" id="KW-1185">Reference proteome</keyword>
<dbReference type="SUPFAM" id="SSF55874">
    <property type="entry name" value="ATPase domain of HSP90 chaperone/DNA topoisomerase II/histidine kinase"/>
    <property type="match status" value="1"/>
</dbReference>
<sequence>MTKHLLLCFLLSFVFIGPLYSLSTNDSLEYSKIQKRAVELNNRKGIQLLDSLIENIDDINWKLSLLQEKASILRVLGEFDEAIQQNFEILSIANQQKNESLINMIYGELGTSYAINQEYDESIKYIKKTKPYFLKEEEWLLLIKTDLNLGEVYRLNNQLDSAQKYFQLAKDEHKKYKNEITNKTEYDLIEGYIIGNLGMVQKSQFQYKEAKVNLTKAIDLLTPFNDAYSICFYLTDLAVIEAKSGKKEYAEKLLKSAYKSATEQQLKEQIRDITEALSIFYEEEGDYKKALLYEKEFVTYKDSLLNKESIQKIERAKHNYEMDKVALEMELLDQKATFRTYFSIFSFSLALLFFILVIIIYITAQKRKKTNVLLLHQKEQIALREEEKALLLKELNHRVKNNLQMISSLLNLQSSQLGDHPAVKAIDSGRFRVEAMSLIHQKLYQKDVHTEIEIDSYIKELVLNLMYSFNNEVETKFEIGRIAIHIDRAIPLGLVINELVTNAMKYAFDGIENPRLLISLQEEEDQLVLKVIDNGVGMENTTSTSTSFGLNLVNSLVKQLDGTLTYQTDNGTTCILLVPLT</sequence>
<keyword evidence="8" id="KW-0472">Membrane</keyword>
<dbReference type="AlphaFoldDB" id="A0A7X8SL28"/>
<evidence type="ECO:0000313" key="10">
    <source>
        <dbReference type="EMBL" id="NLR92097.1"/>
    </source>
</evidence>
<evidence type="ECO:0000256" key="8">
    <source>
        <dbReference type="SAM" id="Phobius"/>
    </source>
</evidence>
<comment type="caution">
    <text evidence="10">The sequence shown here is derived from an EMBL/GenBank/DDBJ whole genome shotgun (WGS) entry which is preliminary data.</text>
</comment>
<dbReference type="SUPFAM" id="SSF48452">
    <property type="entry name" value="TPR-like"/>
    <property type="match status" value="2"/>
</dbReference>
<evidence type="ECO:0000259" key="9">
    <source>
        <dbReference type="PROSITE" id="PS50109"/>
    </source>
</evidence>
<keyword evidence="7" id="KW-0067">ATP-binding</keyword>
<evidence type="ECO:0000256" key="6">
    <source>
        <dbReference type="ARBA" id="ARBA00022777"/>
    </source>
</evidence>
<dbReference type="PANTHER" id="PTHR41523">
    <property type="entry name" value="TWO-COMPONENT SYSTEM SENSOR PROTEIN"/>
    <property type="match status" value="1"/>
</dbReference>
<dbReference type="GO" id="GO:0004673">
    <property type="term" value="F:protein histidine kinase activity"/>
    <property type="evidence" value="ECO:0007669"/>
    <property type="project" value="UniProtKB-EC"/>
</dbReference>
<organism evidence="10 11">
    <name type="scientific">Flammeovirga agarivorans</name>
    <dbReference type="NCBI Taxonomy" id="2726742"/>
    <lineage>
        <taxon>Bacteria</taxon>
        <taxon>Pseudomonadati</taxon>
        <taxon>Bacteroidota</taxon>
        <taxon>Cytophagia</taxon>
        <taxon>Cytophagales</taxon>
        <taxon>Flammeovirgaceae</taxon>
        <taxon>Flammeovirga</taxon>
    </lineage>
</organism>
<proteinExistence type="predicted"/>
<keyword evidence="5" id="KW-0547">Nucleotide-binding</keyword>